<reference evidence="2" key="1">
    <citation type="journal article" date="2019" name="Int. J. Syst. Evol. Microbiol.">
        <title>The Global Catalogue of Microorganisms (GCM) 10K type strain sequencing project: providing services to taxonomists for standard genome sequencing and annotation.</title>
        <authorList>
            <consortium name="The Broad Institute Genomics Platform"/>
            <consortium name="The Broad Institute Genome Sequencing Center for Infectious Disease"/>
            <person name="Wu L."/>
            <person name="Ma J."/>
        </authorList>
    </citation>
    <scope>NUCLEOTIDE SEQUENCE [LARGE SCALE GENOMIC DNA]</scope>
    <source>
        <strain evidence="2">NBRC 110044</strain>
    </source>
</reference>
<comment type="caution">
    <text evidence="1">The sequence shown here is derived from an EMBL/GenBank/DDBJ whole genome shotgun (WGS) entry which is preliminary data.</text>
</comment>
<gene>
    <name evidence="1" type="ORF">GCM10007907_24810</name>
</gene>
<proteinExistence type="predicted"/>
<sequence length="77" mass="8642">MKPALEGLAFLLLGLCRVLSVAFIASPCPESNAVLAKREFSYNIPISMFNDEVRDEKRTLVDAVPTHDGVYRACEWR</sequence>
<evidence type="ECO:0000313" key="1">
    <source>
        <dbReference type="EMBL" id="GLR13691.1"/>
    </source>
</evidence>
<name>A0ABQ5YGH2_9NEIS</name>
<dbReference type="EMBL" id="BSOG01000002">
    <property type="protein sequence ID" value="GLR13691.1"/>
    <property type="molecule type" value="Genomic_DNA"/>
</dbReference>
<accession>A0ABQ5YGH2</accession>
<dbReference type="Proteomes" id="UP001156706">
    <property type="component" value="Unassembled WGS sequence"/>
</dbReference>
<evidence type="ECO:0000313" key="2">
    <source>
        <dbReference type="Proteomes" id="UP001156706"/>
    </source>
</evidence>
<keyword evidence="2" id="KW-1185">Reference proteome</keyword>
<organism evidence="1 2">
    <name type="scientific">Chitinimonas prasina</name>
    <dbReference type="NCBI Taxonomy" id="1434937"/>
    <lineage>
        <taxon>Bacteria</taxon>
        <taxon>Pseudomonadati</taxon>
        <taxon>Pseudomonadota</taxon>
        <taxon>Betaproteobacteria</taxon>
        <taxon>Neisseriales</taxon>
        <taxon>Chitinibacteraceae</taxon>
        <taxon>Chitinimonas</taxon>
    </lineage>
</organism>
<protein>
    <submittedName>
        <fullName evidence="1">Uncharacterized protein</fullName>
    </submittedName>
</protein>